<accession>A0AA35XA69</accession>
<keyword evidence="4" id="KW-1185">Reference proteome</keyword>
<feature type="coiled-coil region" evidence="1">
    <location>
        <begin position="301"/>
        <end position="335"/>
    </location>
</feature>
<protein>
    <submittedName>
        <fullName evidence="3">Uncharacterized protein</fullName>
    </submittedName>
</protein>
<feature type="compositionally biased region" description="Polar residues" evidence="2">
    <location>
        <begin position="1"/>
        <end position="15"/>
    </location>
</feature>
<proteinExistence type="predicted"/>
<sequence>MATETKATSHFTSLSAEAAMDVPPQDTSKLIVPQTTKRRKSSANTAAKEAMTTSPEAAEKGPAAEAKSTSTEKETREIVSEAKVMSDLLARLQESLARAADKNDSLLEAIEATEARASREGQPESEQTSLLRNLRARLAASHTPNSNARRDLSSVAAHFEKQWQKVEESLRLWEMKHRQLRKEQNQLQEHYNKYGRKRKAFEVEKYSWEQELSMARKEILEQDDRLTLLSQQLAGTKEALEVKTSELASQRIAFEEEKLAQETVGAKVQDSEAELLRHKLKEQVLKNVELESSLLRAELGLQQRGEAARALETRLQRLETELQQARLASSRAVKQFEKRTMEGELSYFYQSMFYRSSTLFITANKKLSDMTAELSKAQEHARRFQELLTAERRKQKSLQHALEQEMGKTKGGQGAAGLSVAAQRAYVDTLTETLSPQSKNHGPTRLEDVIRKNEVVMIENRGLRAEVRRLHMENSHLLHRVRFSDSNAHYMRNQVVSNVADRAELLQRLEKAETQYKELESSLTRQAAEWVNKRKSEKNGREDHKMGTGGANSSARCQ</sequence>
<feature type="compositionally biased region" description="Basic and acidic residues" evidence="2">
    <location>
        <begin position="532"/>
        <end position="546"/>
    </location>
</feature>
<comment type="caution">
    <text evidence="3">The sequence shown here is derived from an EMBL/GenBank/DDBJ whole genome shotgun (WGS) entry which is preliminary data.</text>
</comment>
<evidence type="ECO:0000313" key="4">
    <source>
        <dbReference type="Proteomes" id="UP001174909"/>
    </source>
</evidence>
<keyword evidence="1" id="KW-0175">Coiled coil</keyword>
<feature type="region of interest" description="Disordered" evidence="2">
    <location>
        <begin position="1"/>
        <end position="78"/>
    </location>
</feature>
<feature type="region of interest" description="Disordered" evidence="2">
    <location>
        <begin position="532"/>
        <end position="558"/>
    </location>
</feature>
<evidence type="ECO:0000256" key="2">
    <source>
        <dbReference type="SAM" id="MobiDB-lite"/>
    </source>
</evidence>
<evidence type="ECO:0000313" key="3">
    <source>
        <dbReference type="EMBL" id="CAI8049944.1"/>
    </source>
</evidence>
<feature type="coiled-coil region" evidence="1">
    <location>
        <begin position="89"/>
        <end position="116"/>
    </location>
</feature>
<gene>
    <name evidence="3" type="ORF">GBAR_LOCUS27483</name>
</gene>
<reference evidence="3" key="1">
    <citation type="submission" date="2023-03" db="EMBL/GenBank/DDBJ databases">
        <authorList>
            <person name="Steffen K."/>
            <person name="Cardenas P."/>
        </authorList>
    </citation>
    <scope>NUCLEOTIDE SEQUENCE</scope>
</reference>
<dbReference type="EMBL" id="CASHTH010003824">
    <property type="protein sequence ID" value="CAI8049944.1"/>
    <property type="molecule type" value="Genomic_DNA"/>
</dbReference>
<organism evidence="3 4">
    <name type="scientific">Geodia barretti</name>
    <name type="common">Barrett's horny sponge</name>
    <dbReference type="NCBI Taxonomy" id="519541"/>
    <lineage>
        <taxon>Eukaryota</taxon>
        <taxon>Metazoa</taxon>
        <taxon>Porifera</taxon>
        <taxon>Demospongiae</taxon>
        <taxon>Heteroscleromorpha</taxon>
        <taxon>Tetractinellida</taxon>
        <taxon>Astrophorina</taxon>
        <taxon>Geodiidae</taxon>
        <taxon>Geodia</taxon>
    </lineage>
</organism>
<dbReference type="Proteomes" id="UP001174909">
    <property type="component" value="Unassembled WGS sequence"/>
</dbReference>
<dbReference type="AlphaFoldDB" id="A0AA35XA69"/>
<evidence type="ECO:0000256" key="1">
    <source>
        <dbReference type="SAM" id="Coils"/>
    </source>
</evidence>
<feature type="coiled-coil region" evidence="1">
    <location>
        <begin position="502"/>
        <end position="529"/>
    </location>
</feature>
<feature type="coiled-coil region" evidence="1">
    <location>
        <begin position="170"/>
        <end position="197"/>
    </location>
</feature>
<name>A0AA35XA69_GEOBA</name>